<evidence type="ECO:0000313" key="2">
    <source>
        <dbReference type="EMBL" id="KAK7483964.1"/>
    </source>
</evidence>
<feature type="region of interest" description="Disordered" evidence="1">
    <location>
        <begin position="1"/>
        <end position="27"/>
    </location>
</feature>
<feature type="region of interest" description="Disordered" evidence="1">
    <location>
        <begin position="43"/>
        <end position="79"/>
    </location>
</feature>
<organism evidence="2 3">
    <name type="scientific">Batillaria attramentaria</name>
    <dbReference type="NCBI Taxonomy" id="370345"/>
    <lineage>
        <taxon>Eukaryota</taxon>
        <taxon>Metazoa</taxon>
        <taxon>Spiralia</taxon>
        <taxon>Lophotrochozoa</taxon>
        <taxon>Mollusca</taxon>
        <taxon>Gastropoda</taxon>
        <taxon>Caenogastropoda</taxon>
        <taxon>Sorbeoconcha</taxon>
        <taxon>Cerithioidea</taxon>
        <taxon>Batillariidae</taxon>
        <taxon>Batillaria</taxon>
    </lineage>
</organism>
<reference evidence="2 3" key="1">
    <citation type="journal article" date="2023" name="Sci. Data">
        <title>Genome assembly of the Korean intertidal mud-creeper Batillaria attramentaria.</title>
        <authorList>
            <person name="Patra A.K."/>
            <person name="Ho P.T."/>
            <person name="Jun S."/>
            <person name="Lee S.J."/>
            <person name="Kim Y."/>
            <person name="Won Y.J."/>
        </authorList>
    </citation>
    <scope>NUCLEOTIDE SEQUENCE [LARGE SCALE GENOMIC DNA]</scope>
    <source>
        <strain evidence="2">Wonlab-2016</strain>
    </source>
</reference>
<keyword evidence="3" id="KW-1185">Reference proteome</keyword>
<dbReference type="EMBL" id="JACVVK020000218">
    <property type="protein sequence ID" value="KAK7483964.1"/>
    <property type="molecule type" value="Genomic_DNA"/>
</dbReference>
<proteinExistence type="predicted"/>
<dbReference type="Proteomes" id="UP001519460">
    <property type="component" value="Unassembled WGS sequence"/>
</dbReference>
<feature type="compositionally biased region" description="Polar residues" evidence="1">
    <location>
        <begin position="52"/>
        <end position="77"/>
    </location>
</feature>
<dbReference type="AlphaFoldDB" id="A0ABD0KA57"/>
<evidence type="ECO:0000313" key="3">
    <source>
        <dbReference type="Proteomes" id="UP001519460"/>
    </source>
</evidence>
<feature type="compositionally biased region" description="Basic residues" evidence="1">
    <location>
        <begin position="1"/>
        <end position="18"/>
    </location>
</feature>
<protein>
    <submittedName>
        <fullName evidence="2">Uncharacterized protein</fullName>
    </submittedName>
</protein>
<sequence>MRRSQALRGKYVRGKGLGRPRQPCTGDAGDACQTHHLYQGDVQLEPPKRPVTPQSVTFKPVTPQSVTPQSDTPQPVTTLAPKRYNKPCLQVADRVFPWNEPCTLEVTEVGVKAEFGVLGKTSLKLVNLGCTVIRYSWQHQAHRDVFQTGRYRTSPFQFDCHDGVILPHDSAILALHFRSEVPGVWCEYWHLYTIPRLGPACRGNILVAFWGIALDIDRNRLARQGIDEELEQLAAERDIARCVQDLVACLPLEKQSDDQKEAEREVIQNTVPDDVRIFESQNPGLIYRSHAMQTLFEICRYQRRFSGFDSVKKKVGKHWTNVKGINKLQRLAVLMSAITSPITKNKKRRSSTVDHHGHSRSKPDRRQTKRLPDDPENIHMTRAGVKVKELRQNLRWVPESYDELMLKKLDNAVSEMSHPQTVALHIDWRSFVCKLGLSQALDAIAQAECKLLLSLCLLEESKAKSQRTTTSRDTTGAKDSRYGSSSSLLYLAVPGTIPCRTMSLGERPSGLQDIREVSQECLLTLSQECWVKRDAFGLPRFVDLSDELQAQYDTKLNDVVYSLLARMVETVFPSGGAMVDMMGRIIHPPE</sequence>
<comment type="caution">
    <text evidence="2">The sequence shown here is derived from an EMBL/GenBank/DDBJ whole genome shotgun (WGS) entry which is preliminary data.</text>
</comment>
<evidence type="ECO:0000256" key="1">
    <source>
        <dbReference type="SAM" id="MobiDB-lite"/>
    </source>
</evidence>
<dbReference type="PANTHER" id="PTHR48421">
    <property type="entry name" value="MYCBP-ASSOCIATED PROTEIN"/>
    <property type="match status" value="1"/>
</dbReference>
<accession>A0ABD0KA57</accession>
<feature type="region of interest" description="Disordered" evidence="1">
    <location>
        <begin position="343"/>
        <end position="380"/>
    </location>
</feature>
<feature type="compositionally biased region" description="Basic and acidic residues" evidence="1">
    <location>
        <begin position="351"/>
        <end position="379"/>
    </location>
</feature>
<gene>
    <name evidence="2" type="ORF">BaRGS_00024848</name>
</gene>
<name>A0ABD0KA57_9CAEN</name>
<dbReference type="Pfam" id="PF14646">
    <property type="entry name" value="MYCBPAP"/>
    <property type="match status" value="1"/>
</dbReference>
<dbReference type="PANTHER" id="PTHR48421:SF1">
    <property type="entry name" value="MYCBP-ASSOCIATED PROTEIN"/>
    <property type="match status" value="1"/>
</dbReference>
<dbReference type="InterPro" id="IPR032707">
    <property type="entry name" value="MYCBPAP"/>
</dbReference>